<gene>
    <name evidence="2" type="ORF">Fmac_016410</name>
</gene>
<protein>
    <submittedName>
        <fullName evidence="2">Uncharacterized protein</fullName>
    </submittedName>
</protein>
<evidence type="ECO:0000313" key="3">
    <source>
        <dbReference type="Proteomes" id="UP001603857"/>
    </source>
</evidence>
<reference evidence="2 3" key="1">
    <citation type="submission" date="2024-08" db="EMBL/GenBank/DDBJ databases">
        <title>Insights into the chromosomal genome structure of Flemingia macrophylla.</title>
        <authorList>
            <person name="Ding Y."/>
            <person name="Zhao Y."/>
            <person name="Bi W."/>
            <person name="Wu M."/>
            <person name="Zhao G."/>
            <person name="Gong Y."/>
            <person name="Li W."/>
            <person name="Zhang P."/>
        </authorList>
    </citation>
    <scope>NUCLEOTIDE SEQUENCE [LARGE SCALE GENOMIC DNA]</scope>
    <source>
        <strain evidence="2">DYQJB</strain>
        <tissue evidence="2">Leaf</tissue>
    </source>
</reference>
<proteinExistence type="predicted"/>
<feature type="region of interest" description="Disordered" evidence="1">
    <location>
        <begin position="119"/>
        <end position="138"/>
    </location>
</feature>
<accession>A0ABD1MHE7</accession>
<organism evidence="2 3">
    <name type="scientific">Flemingia macrophylla</name>
    <dbReference type="NCBI Taxonomy" id="520843"/>
    <lineage>
        <taxon>Eukaryota</taxon>
        <taxon>Viridiplantae</taxon>
        <taxon>Streptophyta</taxon>
        <taxon>Embryophyta</taxon>
        <taxon>Tracheophyta</taxon>
        <taxon>Spermatophyta</taxon>
        <taxon>Magnoliopsida</taxon>
        <taxon>eudicotyledons</taxon>
        <taxon>Gunneridae</taxon>
        <taxon>Pentapetalae</taxon>
        <taxon>rosids</taxon>
        <taxon>fabids</taxon>
        <taxon>Fabales</taxon>
        <taxon>Fabaceae</taxon>
        <taxon>Papilionoideae</taxon>
        <taxon>50 kb inversion clade</taxon>
        <taxon>NPAAA clade</taxon>
        <taxon>indigoferoid/millettioid clade</taxon>
        <taxon>Phaseoleae</taxon>
        <taxon>Flemingia</taxon>
    </lineage>
</organism>
<dbReference type="Proteomes" id="UP001603857">
    <property type="component" value="Unassembled WGS sequence"/>
</dbReference>
<comment type="caution">
    <text evidence="2">The sequence shown here is derived from an EMBL/GenBank/DDBJ whole genome shotgun (WGS) entry which is preliminary data.</text>
</comment>
<dbReference type="AlphaFoldDB" id="A0ABD1MHE7"/>
<keyword evidence="3" id="KW-1185">Reference proteome</keyword>
<evidence type="ECO:0000313" key="2">
    <source>
        <dbReference type="EMBL" id="KAL2335197.1"/>
    </source>
</evidence>
<dbReference type="EMBL" id="JBGMDY010000005">
    <property type="protein sequence ID" value="KAL2335197.1"/>
    <property type="molecule type" value="Genomic_DNA"/>
</dbReference>
<name>A0ABD1MHE7_9FABA</name>
<sequence>MDRLTKFTSPKKNQLPFQALELLSDPEDDVKLIRRMIMFLRGEPSPPKPNKVIKKLDMGKFKTKDVGSGALDEGYRSAYITEKDTVQADHIIETPLEEEYSEQGELIYPKNHPLFISGYASQITHSSGEPPRSRKGQK</sequence>
<evidence type="ECO:0000256" key="1">
    <source>
        <dbReference type="SAM" id="MobiDB-lite"/>
    </source>
</evidence>